<feature type="repeat" description="TPR" evidence="5">
    <location>
        <begin position="612"/>
        <end position="645"/>
    </location>
</feature>
<dbReference type="GO" id="GO:0016301">
    <property type="term" value="F:kinase activity"/>
    <property type="evidence" value="ECO:0007669"/>
    <property type="project" value="UniProtKB-KW"/>
</dbReference>
<name>A0ABX7VD26_9GAMM</name>
<evidence type="ECO:0000256" key="4">
    <source>
        <dbReference type="ARBA" id="ARBA00022840"/>
    </source>
</evidence>
<dbReference type="Pfam" id="PF00069">
    <property type="entry name" value="Pkinase"/>
    <property type="match status" value="1"/>
</dbReference>
<evidence type="ECO:0000256" key="1">
    <source>
        <dbReference type="ARBA" id="ARBA00022679"/>
    </source>
</evidence>
<feature type="domain" description="Protein kinase" evidence="7">
    <location>
        <begin position="83"/>
        <end position="400"/>
    </location>
</feature>
<sequence length="799" mass="89338">MTFNDALSVFDYLLTHSPDDLTTGLERIPNISSTLKKEVSALIAAHKQNAEQTLFSSIIANRVNSLDSDKNLLSLAGEQIQHFKLISLLGSGGMGVVYLAERCDGQLEQQVAIKIIDPSVALLTSKELAFKEAQHLARLNHPNIAKIYDIGTTESDLIYLIIEYIEGESLQVFCTDRPTKEVLTLFTKVCDAVNYSHQNQIIHGDLKPENILVDKLGEPKLVDFGVAHTLSEQSDATYSAYINGLSRDYASPEQLAGETLTTQSDVYSLGKVLEQIIKSPGQEVQSMINHACAEKDERYANTMLFSQDIERYLNVQPISLNNSRVYRSKKFIRRNPITTLLGASFFISLVTFSTVLWQKNTQLLKEQATSEQVANFMVDVFESADPAAYDGHEVSAQDLLLSAKQRLLKDKDAIAYQPKVALYLAQSLSGVGEYSEALALTDLMTDNAYINRVLLLQAEIYITQSNIESAKSVLQKIELASLSPKNQVSYYTSTGKTHYYSDEFKKALINLAKAEQVATQHQLYSPVIEIKNSRTAIYQEQGKHSEQLEEAKLTLSFAKQHFAKDSAEHLSALFTLQSAYSANEEFDQANALLEDIYAVQIEIYPKDHPTLALTLNEMGNNYSRLGEYQKAIPLHKQAITMIKERYGKKHIDYAYGHSYLGNAYGYQKQFDLAIAAYQEALESSTLLYGKKATLTLSAARNLGLSYSEKGEQNIAKEILTDALEKTLTLYPEVSYRTALVKAALGRALLELEQWEEAKFHLEHAAEGFRQSVGEDSIRYTRTLDKLAKANSQLNKTSQM</sequence>
<dbReference type="CDD" id="cd14014">
    <property type="entry name" value="STKc_PknB_like"/>
    <property type="match status" value="1"/>
</dbReference>
<dbReference type="InterPro" id="IPR019734">
    <property type="entry name" value="TPR_rpt"/>
</dbReference>
<dbReference type="PROSITE" id="PS50005">
    <property type="entry name" value="TPR"/>
    <property type="match status" value="1"/>
</dbReference>
<dbReference type="InterPro" id="IPR017441">
    <property type="entry name" value="Protein_kinase_ATP_BS"/>
</dbReference>
<dbReference type="SMART" id="SM00028">
    <property type="entry name" value="TPR"/>
    <property type="match status" value="4"/>
</dbReference>
<dbReference type="InterPro" id="IPR008271">
    <property type="entry name" value="Ser/Thr_kinase_AS"/>
</dbReference>
<dbReference type="SUPFAM" id="SSF48452">
    <property type="entry name" value="TPR-like"/>
    <property type="match status" value="3"/>
</dbReference>
<protein>
    <submittedName>
        <fullName evidence="8">Protein kinase</fullName>
    </submittedName>
</protein>
<dbReference type="Gene3D" id="1.10.510.10">
    <property type="entry name" value="Transferase(Phosphotransferase) domain 1"/>
    <property type="match status" value="1"/>
</dbReference>
<dbReference type="PROSITE" id="PS00108">
    <property type="entry name" value="PROTEIN_KINASE_ST"/>
    <property type="match status" value="1"/>
</dbReference>
<dbReference type="RefSeq" id="WP_209053977.1">
    <property type="nucleotide sequence ID" value="NZ_CP072426.1"/>
</dbReference>
<evidence type="ECO:0000313" key="8">
    <source>
        <dbReference type="EMBL" id="QTL37801.1"/>
    </source>
</evidence>
<evidence type="ECO:0000313" key="9">
    <source>
        <dbReference type="Proteomes" id="UP000665025"/>
    </source>
</evidence>
<dbReference type="PANTHER" id="PTHR43289">
    <property type="entry name" value="MITOGEN-ACTIVATED PROTEIN KINASE KINASE KINASE 20-RELATED"/>
    <property type="match status" value="1"/>
</dbReference>
<dbReference type="InterPro" id="IPR000719">
    <property type="entry name" value="Prot_kinase_dom"/>
</dbReference>
<keyword evidence="5" id="KW-0802">TPR repeat</keyword>
<dbReference type="SMART" id="SM00220">
    <property type="entry name" value="S_TKc"/>
    <property type="match status" value="1"/>
</dbReference>
<evidence type="ECO:0000256" key="5">
    <source>
        <dbReference type="PROSITE-ProRule" id="PRU00339"/>
    </source>
</evidence>
<keyword evidence="9" id="KW-1185">Reference proteome</keyword>
<evidence type="ECO:0000256" key="3">
    <source>
        <dbReference type="ARBA" id="ARBA00022777"/>
    </source>
</evidence>
<evidence type="ECO:0000256" key="2">
    <source>
        <dbReference type="ARBA" id="ARBA00022741"/>
    </source>
</evidence>
<dbReference type="Proteomes" id="UP000665025">
    <property type="component" value="Chromosome 2"/>
</dbReference>
<keyword evidence="3 8" id="KW-0418">Kinase</keyword>
<gene>
    <name evidence="8" type="ORF">J5X90_18840</name>
</gene>
<keyword evidence="1" id="KW-0808">Transferase</keyword>
<dbReference type="PANTHER" id="PTHR43289:SF34">
    <property type="entry name" value="SERINE_THREONINE-PROTEIN KINASE YBDM-RELATED"/>
    <property type="match status" value="1"/>
</dbReference>
<dbReference type="PROSITE" id="PS00107">
    <property type="entry name" value="PROTEIN_KINASE_ATP"/>
    <property type="match status" value="1"/>
</dbReference>
<organism evidence="8 9">
    <name type="scientific">Pseudoalteromonas viridis</name>
    <dbReference type="NCBI Taxonomy" id="339617"/>
    <lineage>
        <taxon>Bacteria</taxon>
        <taxon>Pseudomonadati</taxon>
        <taxon>Pseudomonadota</taxon>
        <taxon>Gammaproteobacteria</taxon>
        <taxon>Alteromonadales</taxon>
        <taxon>Pseudoalteromonadaceae</taxon>
        <taxon>Pseudoalteromonas</taxon>
    </lineage>
</organism>
<evidence type="ECO:0000259" key="7">
    <source>
        <dbReference type="PROSITE" id="PS50011"/>
    </source>
</evidence>
<keyword evidence="4 6" id="KW-0067">ATP-binding</keyword>
<dbReference type="Pfam" id="PF13424">
    <property type="entry name" value="TPR_12"/>
    <property type="match status" value="2"/>
</dbReference>
<dbReference type="InterPro" id="IPR011990">
    <property type="entry name" value="TPR-like_helical_dom_sf"/>
</dbReference>
<proteinExistence type="predicted"/>
<keyword evidence="2 6" id="KW-0547">Nucleotide-binding</keyword>
<dbReference type="EMBL" id="CP072426">
    <property type="protein sequence ID" value="QTL37801.1"/>
    <property type="molecule type" value="Genomic_DNA"/>
</dbReference>
<feature type="binding site" evidence="6">
    <location>
        <position position="114"/>
    </location>
    <ligand>
        <name>ATP</name>
        <dbReference type="ChEBI" id="CHEBI:30616"/>
    </ligand>
</feature>
<accession>A0ABX7VD26</accession>
<dbReference type="Gene3D" id="1.25.40.10">
    <property type="entry name" value="Tetratricopeptide repeat domain"/>
    <property type="match status" value="3"/>
</dbReference>
<dbReference type="PROSITE" id="PS50011">
    <property type="entry name" value="PROTEIN_KINASE_DOM"/>
    <property type="match status" value="1"/>
</dbReference>
<dbReference type="SUPFAM" id="SSF56112">
    <property type="entry name" value="Protein kinase-like (PK-like)"/>
    <property type="match status" value="1"/>
</dbReference>
<dbReference type="InterPro" id="IPR011009">
    <property type="entry name" value="Kinase-like_dom_sf"/>
</dbReference>
<evidence type="ECO:0000256" key="6">
    <source>
        <dbReference type="PROSITE-ProRule" id="PRU10141"/>
    </source>
</evidence>
<reference evidence="8 9" key="1">
    <citation type="submission" date="2021-03" db="EMBL/GenBank/DDBJ databases">
        <title>Complete Genome of Pseudoalteromonas viridis Strain BBR56, a new biocontrol bacterial candidate.</title>
        <authorList>
            <person name="Handayani D.P."/>
            <person name="Isnansetyo A."/>
            <person name="Istiqomah I."/>
            <person name="Jumina J."/>
        </authorList>
    </citation>
    <scope>NUCLEOTIDE SEQUENCE [LARGE SCALE GENOMIC DNA]</scope>
    <source>
        <strain evidence="8 9">BBR56</strain>
    </source>
</reference>